<proteinExistence type="inferred from homology"/>
<keyword evidence="5 6" id="KW-0694">RNA-binding</keyword>
<sequence>MLAATNRLRDSKVIARVKQIGKQYQSENYTLLVLPRKDNNPLRFAIIASTQVHKNASIRNKVKRGIREAIRQSIYSMKPGYDCVIIAKPSSVSQYTTDAMQEILALVGKSSVVRGRLSQKK</sequence>
<dbReference type="AlphaFoldDB" id="A0A1F7YPZ5"/>
<dbReference type="PANTHER" id="PTHR33992">
    <property type="entry name" value="RIBONUCLEASE P PROTEIN COMPONENT"/>
    <property type="match status" value="1"/>
</dbReference>
<evidence type="ECO:0000313" key="8">
    <source>
        <dbReference type="EMBL" id="OGM28585.1"/>
    </source>
</evidence>
<protein>
    <recommendedName>
        <fullName evidence="6 7">Ribonuclease P protein component</fullName>
        <shortName evidence="6">RNase P protein</shortName>
        <shortName evidence="6">RNaseP protein</shortName>
        <ecNumber evidence="6 7">3.1.26.5</ecNumber>
    </recommendedName>
    <alternativeName>
        <fullName evidence="6">Protein C5</fullName>
    </alternativeName>
</protein>
<comment type="subunit">
    <text evidence="6">Consists of a catalytic RNA component (M1 or rnpB) and a protein subunit.</text>
</comment>
<reference evidence="8 9" key="1">
    <citation type="journal article" date="2016" name="Nat. Commun.">
        <title>Thousands of microbial genomes shed light on interconnected biogeochemical processes in an aquifer system.</title>
        <authorList>
            <person name="Anantharaman K."/>
            <person name="Brown C.T."/>
            <person name="Hug L.A."/>
            <person name="Sharon I."/>
            <person name="Castelle C.J."/>
            <person name="Probst A.J."/>
            <person name="Thomas B.C."/>
            <person name="Singh A."/>
            <person name="Wilkins M.J."/>
            <person name="Karaoz U."/>
            <person name="Brodie E.L."/>
            <person name="Williams K.H."/>
            <person name="Hubbard S.S."/>
            <person name="Banfield J.F."/>
        </authorList>
    </citation>
    <scope>NUCLEOTIDE SEQUENCE [LARGE SCALE GENOMIC DNA]</scope>
</reference>
<organism evidence="8 9">
    <name type="scientific">Candidatus Woesebacteria bacterium RIFCSPHIGHO2_01_FULL_41_10</name>
    <dbReference type="NCBI Taxonomy" id="1802500"/>
    <lineage>
        <taxon>Bacteria</taxon>
        <taxon>Candidatus Woeseibacteriota</taxon>
    </lineage>
</organism>
<keyword evidence="1 6" id="KW-0819">tRNA processing</keyword>
<evidence type="ECO:0000313" key="9">
    <source>
        <dbReference type="Proteomes" id="UP000177263"/>
    </source>
</evidence>
<evidence type="ECO:0000256" key="2">
    <source>
        <dbReference type="ARBA" id="ARBA00022722"/>
    </source>
</evidence>
<dbReference type="GO" id="GO:0000049">
    <property type="term" value="F:tRNA binding"/>
    <property type="evidence" value="ECO:0007669"/>
    <property type="project" value="UniProtKB-UniRule"/>
</dbReference>
<dbReference type="EMBL" id="MGGM01000027">
    <property type="protein sequence ID" value="OGM28585.1"/>
    <property type="molecule type" value="Genomic_DNA"/>
</dbReference>
<dbReference type="GO" id="GO:0042781">
    <property type="term" value="F:3'-tRNA processing endoribonuclease activity"/>
    <property type="evidence" value="ECO:0007669"/>
    <property type="project" value="TreeGrafter"/>
</dbReference>
<gene>
    <name evidence="6" type="primary">rnpA</name>
    <name evidence="8" type="ORF">A2801_01720</name>
</gene>
<evidence type="ECO:0000256" key="6">
    <source>
        <dbReference type="HAMAP-Rule" id="MF_00227"/>
    </source>
</evidence>
<dbReference type="Pfam" id="PF00825">
    <property type="entry name" value="Ribonuclease_P"/>
    <property type="match status" value="1"/>
</dbReference>
<dbReference type="InterPro" id="IPR014721">
    <property type="entry name" value="Ribsml_uS5_D2-typ_fold_subgr"/>
</dbReference>
<dbReference type="PANTHER" id="PTHR33992:SF1">
    <property type="entry name" value="RIBONUCLEASE P PROTEIN COMPONENT"/>
    <property type="match status" value="1"/>
</dbReference>
<dbReference type="InterPro" id="IPR020568">
    <property type="entry name" value="Ribosomal_Su5_D2-typ_SF"/>
</dbReference>
<keyword evidence="4 6" id="KW-0378">Hydrolase</keyword>
<comment type="similarity">
    <text evidence="6">Belongs to the RnpA family.</text>
</comment>
<evidence type="ECO:0000256" key="1">
    <source>
        <dbReference type="ARBA" id="ARBA00022694"/>
    </source>
</evidence>
<dbReference type="Gene3D" id="3.30.230.10">
    <property type="match status" value="1"/>
</dbReference>
<dbReference type="EC" id="3.1.26.5" evidence="6 7"/>
<dbReference type="NCBIfam" id="TIGR00188">
    <property type="entry name" value="rnpA"/>
    <property type="match status" value="1"/>
</dbReference>
<comment type="catalytic activity">
    <reaction evidence="6">
        <text>Endonucleolytic cleavage of RNA, removing 5'-extranucleotides from tRNA precursor.</text>
        <dbReference type="EC" id="3.1.26.5"/>
    </reaction>
</comment>
<evidence type="ECO:0000256" key="4">
    <source>
        <dbReference type="ARBA" id="ARBA00022801"/>
    </source>
</evidence>
<name>A0A1F7YPZ5_9BACT</name>
<accession>A0A1F7YPZ5</accession>
<dbReference type="GO" id="GO:0004526">
    <property type="term" value="F:ribonuclease P activity"/>
    <property type="evidence" value="ECO:0007669"/>
    <property type="project" value="UniProtKB-UniRule"/>
</dbReference>
<comment type="caution">
    <text evidence="8">The sequence shown here is derived from an EMBL/GenBank/DDBJ whole genome shotgun (WGS) entry which is preliminary data.</text>
</comment>
<keyword evidence="3 6" id="KW-0255">Endonuclease</keyword>
<dbReference type="SUPFAM" id="SSF54211">
    <property type="entry name" value="Ribosomal protein S5 domain 2-like"/>
    <property type="match status" value="1"/>
</dbReference>
<dbReference type="GO" id="GO:0030677">
    <property type="term" value="C:ribonuclease P complex"/>
    <property type="evidence" value="ECO:0007669"/>
    <property type="project" value="TreeGrafter"/>
</dbReference>
<keyword evidence="2 6" id="KW-0540">Nuclease</keyword>
<dbReference type="STRING" id="1802500.A2801_01720"/>
<dbReference type="GO" id="GO:0001682">
    <property type="term" value="P:tRNA 5'-leader removal"/>
    <property type="evidence" value="ECO:0007669"/>
    <property type="project" value="UniProtKB-UniRule"/>
</dbReference>
<dbReference type="InterPro" id="IPR000100">
    <property type="entry name" value="RNase_P"/>
</dbReference>
<evidence type="ECO:0000256" key="3">
    <source>
        <dbReference type="ARBA" id="ARBA00022759"/>
    </source>
</evidence>
<comment type="function">
    <text evidence="6">RNaseP catalyzes the removal of the 5'-leader sequence from pre-tRNA to produce the mature 5'-terminus. It can also cleave other RNA substrates such as 4.5S RNA. The protein component plays an auxiliary but essential role in vivo by binding to the 5'-leader sequence and broadening the substrate specificity of the ribozyme.</text>
</comment>
<dbReference type="HAMAP" id="MF_00227">
    <property type="entry name" value="RNase_P"/>
    <property type="match status" value="1"/>
</dbReference>
<dbReference type="Proteomes" id="UP000177263">
    <property type="component" value="Unassembled WGS sequence"/>
</dbReference>
<evidence type="ECO:0000256" key="5">
    <source>
        <dbReference type="ARBA" id="ARBA00022884"/>
    </source>
</evidence>
<evidence type="ECO:0000256" key="7">
    <source>
        <dbReference type="NCBIfam" id="TIGR00188"/>
    </source>
</evidence>